<dbReference type="InterPro" id="IPR050220">
    <property type="entry name" value="Type_II_DNA_Topoisomerases"/>
</dbReference>
<dbReference type="HOGENOM" id="CLU_002977_4_1_5"/>
<dbReference type="CDD" id="cd00187">
    <property type="entry name" value="TOP4c"/>
    <property type="match status" value="1"/>
</dbReference>
<evidence type="ECO:0000259" key="9">
    <source>
        <dbReference type="PROSITE" id="PS52040"/>
    </source>
</evidence>
<dbReference type="AlphaFoldDB" id="V9TUX9"/>
<dbReference type="EMBL" id="CP006745">
    <property type="protein sequence ID" value="AHC73967.1"/>
    <property type="molecule type" value="Genomic_DNA"/>
</dbReference>
<sequence>MSMPFSLLPTPPQQPSQAEVIHDTWLADALSERYLAYALSTIMARSLPDVRDGLKPVHRRLLFAMRKLKLSPDRGFKKSARVIGDVMGKFHPHGDAAIYDAMVRLARDFAVRYPLIDGHGNFGNVDGDNAAAMRYTEARLTEVGQLLMAEIDEDTVDFRATYDAEGKEPVVFPAAFPNLLANGSQGIAVGMATSIPPHNLDEVCEALQCLIKNWDAGIEILLEKLTGPDFPTGGILVESRETLQNAYRIGKGSFRLRARWNVERLKNGTWQVAITEIPYQVQKSRLIERIAELLHARRLAFLGEIRDESANDVRVVLEPKNRNVDPAVLMESLFKQTELQIKVMLNLNVLDKDNIPRVMGMSEALKAFLNHRHEVLIRKTKHRLNNIAHRLEILVGYQIAFFNMDQIILIIQEKKEPKAELMRKFHLTEGQSEAIMDMRLRSLRKLEEIKSRQEHEQLSIERDNLIDLLANEKRRWQIISEQLSQIKRKFGKSTEIGRRRTDIVPALPILTIPNEAMIEREPITVICSEKVWIRALRGSIDLDQEVKYKEGDSERFRFHAETTDKIILFATDGRFYTICGDKLPSGRGHGEPVRLIIDLANDDDIVAIFPHRSGEKLLVASTDGRGFIVASDEVLAQTRAGKQVLGIDEDSKALVCIPVSGDTVAVIGTNRKMLIFDVNNLPEMSRGKGVILQSYKSGDSMADLIVFNAKEGMSWPIKSGFIYPENDLATWRGKRATAGKLLPSYLPLPARYNSLA</sequence>
<dbReference type="Pfam" id="PF03989">
    <property type="entry name" value="DNA_gyraseA_C"/>
    <property type="match status" value="3"/>
</dbReference>
<keyword evidence="6 7" id="KW-0413">Isomerase</keyword>
<dbReference type="Gene3D" id="2.120.10.90">
    <property type="entry name" value="DNA gyrase/topoisomerase IV, subunit A, C-terminal"/>
    <property type="match status" value="1"/>
</dbReference>
<dbReference type="SMART" id="SM00434">
    <property type="entry name" value="TOP4c"/>
    <property type="match status" value="1"/>
</dbReference>
<dbReference type="PANTHER" id="PTHR43493:SF1">
    <property type="entry name" value="DNA TOPOISOMERASE 4 SUBUNIT A"/>
    <property type="match status" value="1"/>
</dbReference>
<evidence type="ECO:0000256" key="6">
    <source>
        <dbReference type="ARBA" id="ARBA00023235"/>
    </source>
</evidence>
<gene>
    <name evidence="7 10" type="primary">parC</name>
    <name evidence="10" type="ORF">P856_766</name>
</gene>
<comment type="subunit">
    <text evidence="7">Heterotetramer composed of ParC and ParE.</text>
</comment>
<protein>
    <recommendedName>
        <fullName evidence="7">DNA topoisomerase 4 subunit A</fullName>
        <ecNumber evidence="7">5.6.2.2</ecNumber>
    </recommendedName>
    <alternativeName>
        <fullName evidence="7">Topoisomerase IV subunit A</fullName>
    </alternativeName>
</protein>
<dbReference type="PATRIC" id="fig|1401328.3.peg.775"/>
<evidence type="ECO:0000256" key="4">
    <source>
        <dbReference type="ARBA" id="ARBA00023125"/>
    </source>
</evidence>
<dbReference type="GO" id="GO:0005737">
    <property type="term" value="C:cytoplasm"/>
    <property type="evidence" value="ECO:0007669"/>
    <property type="project" value="TreeGrafter"/>
</dbReference>
<dbReference type="SUPFAM" id="SSF101904">
    <property type="entry name" value="GyrA/ParC C-terminal domain-like"/>
    <property type="match status" value="1"/>
</dbReference>
<accession>V9TUX9</accession>
<evidence type="ECO:0000256" key="5">
    <source>
        <dbReference type="ARBA" id="ARBA00023136"/>
    </source>
</evidence>
<dbReference type="PANTHER" id="PTHR43493">
    <property type="entry name" value="DNA GYRASE/TOPOISOMERASE SUBUNIT A"/>
    <property type="match status" value="1"/>
</dbReference>
<dbReference type="Pfam" id="PF00521">
    <property type="entry name" value="DNA_topoisoIV"/>
    <property type="match status" value="1"/>
</dbReference>
<dbReference type="RefSeq" id="WP_044214936.1">
    <property type="nucleotide sequence ID" value="NZ_CP006745.1"/>
</dbReference>
<feature type="site" description="Interaction with DNA" evidence="7">
    <location>
        <position position="55"/>
    </location>
</feature>
<dbReference type="KEGG" id="efk:P856_766"/>
<feature type="site" description="Interaction with DNA" evidence="7">
    <location>
        <position position="91"/>
    </location>
</feature>
<dbReference type="HAMAP" id="MF_00936">
    <property type="entry name" value="ParC_type1"/>
    <property type="match status" value="1"/>
</dbReference>
<dbReference type="OrthoDB" id="9806486at2"/>
<evidence type="ECO:0000256" key="1">
    <source>
        <dbReference type="ARBA" id="ARBA00000185"/>
    </source>
</evidence>
<dbReference type="Gene3D" id="1.10.268.10">
    <property type="entry name" value="Topoisomerase, domain 3"/>
    <property type="match status" value="1"/>
</dbReference>
<proteinExistence type="inferred from homology"/>
<reference evidence="10 11" key="1">
    <citation type="journal article" date="2013" name="PLoS ONE">
        <title>Bacterial endosymbiosis in a chordate host: long-term co-evolution and conservation of secondary metabolism.</title>
        <authorList>
            <person name="Kwan J.C."/>
            <person name="Schmidt E.W."/>
        </authorList>
    </citation>
    <scope>NUCLEOTIDE SEQUENCE [LARGE SCALE GENOMIC DNA]</scope>
    <source>
        <strain evidence="11">faulkneri L5</strain>
    </source>
</reference>
<evidence type="ECO:0000313" key="10">
    <source>
        <dbReference type="EMBL" id="AHC73967.1"/>
    </source>
</evidence>
<dbReference type="GO" id="GO:0005694">
    <property type="term" value="C:chromosome"/>
    <property type="evidence" value="ECO:0007669"/>
    <property type="project" value="InterPro"/>
</dbReference>
<dbReference type="InterPro" id="IPR005742">
    <property type="entry name" value="TopoIV_A_Gneg"/>
</dbReference>
<dbReference type="GO" id="GO:0003918">
    <property type="term" value="F:DNA topoisomerase type II (double strand cut, ATP-hydrolyzing) activity"/>
    <property type="evidence" value="ECO:0007669"/>
    <property type="project" value="UniProtKB-UniRule"/>
</dbReference>
<keyword evidence="11" id="KW-1185">Reference proteome</keyword>
<dbReference type="Gene3D" id="3.30.1360.40">
    <property type="match status" value="1"/>
</dbReference>
<dbReference type="InterPro" id="IPR013757">
    <property type="entry name" value="Topo_IIA_A_a_sf"/>
</dbReference>
<keyword evidence="3 7" id="KW-0799">Topoisomerase</keyword>
<feature type="active site" description="O-(5'-phospho-DNA)-tyrosine intermediate" evidence="7 8">
    <location>
        <position position="135"/>
    </location>
</feature>
<dbReference type="EC" id="5.6.2.2" evidence="7"/>
<comment type="similarity">
    <text evidence="7">Belongs to the type II topoisomerase GyrA/ParC subunit family. ParC type 1 subfamily.</text>
</comment>
<dbReference type="STRING" id="1401328.P856_766"/>
<evidence type="ECO:0000256" key="2">
    <source>
        <dbReference type="ARBA" id="ARBA00022475"/>
    </source>
</evidence>
<comment type="subcellular location">
    <subcellularLocation>
        <location evidence="7">Cell membrane</location>
        <topology evidence="7">Peripheral membrane protein</topology>
    </subcellularLocation>
</comment>
<evidence type="ECO:0000256" key="8">
    <source>
        <dbReference type="PROSITE-ProRule" id="PRU01384"/>
    </source>
</evidence>
<dbReference type="GO" id="GO:0019897">
    <property type="term" value="C:extrinsic component of plasma membrane"/>
    <property type="evidence" value="ECO:0007669"/>
    <property type="project" value="UniProtKB-UniRule"/>
</dbReference>
<dbReference type="SUPFAM" id="SSF56719">
    <property type="entry name" value="Type II DNA topoisomerase"/>
    <property type="match status" value="1"/>
</dbReference>
<dbReference type="GO" id="GO:0006265">
    <property type="term" value="P:DNA topological change"/>
    <property type="evidence" value="ECO:0007669"/>
    <property type="project" value="UniProtKB-UniRule"/>
</dbReference>
<keyword evidence="2 7" id="KW-1003">Cell membrane</keyword>
<keyword evidence="4 7" id="KW-0238">DNA-binding</keyword>
<dbReference type="InterPro" id="IPR013760">
    <property type="entry name" value="Topo_IIA-like_dom_sf"/>
</dbReference>
<dbReference type="InterPro" id="IPR006691">
    <property type="entry name" value="GyrA/parC_rep"/>
</dbReference>
<dbReference type="GO" id="GO:0009330">
    <property type="term" value="C:DNA topoisomerase type II (double strand cut, ATP-hydrolyzing) complex"/>
    <property type="evidence" value="ECO:0007669"/>
    <property type="project" value="TreeGrafter"/>
</dbReference>
<keyword evidence="5 7" id="KW-0472">Membrane</keyword>
<feature type="site" description="Transition state stabilizer" evidence="7">
    <location>
        <position position="134"/>
    </location>
</feature>
<dbReference type="NCBIfam" id="TIGR01062">
    <property type="entry name" value="parC_Gneg"/>
    <property type="match status" value="1"/>
</dbReference>
<dbReference type="eggNOG" id="COG0188">
    <property type="taxonomic scope" value="Bacteria"/>
</dbReference>
<dbReference type="InterPro" id="IPR035516">
    <property type="entry name" value="Gyrase/topoIV_suA_C"/>
</dbReference>
<dbReference type="PROSITE" id="PS52040">
    <property type="entry name" value="TOPO_IIA"/>
    <property type="match status" value="1"/>
</dbReference>
<organism evidence="10 11">
    <name type="scientific">Candidatus Endolissoclinum faulkneri L5</name>
    <dbReference type="NCBI Taxonomy" id="1401328"/>
    <lineage>
        <taxon>Bacteria</taxon>
        <taxon>Pseudomonadati</taxon>
        <taxon>Pseudomonadota</taxon>
        <taxon>Alphaproteobacteria</taxon>
        <taxon>Rhodospirillales</taxon>
        <taxon>Rhodospirillaceae</taxon>
        <taxon>Candidatus Endolissoclinum</taxon>
    </lineage>
</organism>
<comment type="function">
    <text evidence="7">Topoisomerase IV is essential for chromosome segregation. It relaxes supercoiled DNA. Performs the decatenation events required during the replication of a circular DNA molecule.</text>
</comment>
<dbReference type="NCBIfam" id="NF004044">
    <property type="entry name" value="PRK05561.1"/>
    <property type="match status" value="1"/>
</dbReference>
<feature type="site" description="Interaction with DNA" evidence="7">
    <location>
        <position position="93"/>
    </location>
</feature>
<dbReference type="Gene3D" id="3.90.199.10">
    <property type="entry name" value="Topoisomerase II, domain 5"/>
    <property type="match status" value="1"/>
</dbReference>
<comment type="catalytic activity">
    <reaction evidence="1 7 8">
        <text>ATP-dependent breakage, passage and rejoining of double-stranded DNA.</text>
        <dbReference type="EC" id="5.6.2.2"/>
    </reaction>
</comment>
<dbReference type="GO" id="GO:0007059">
    <property type="term" value="P:chromosome segregation"/>
    <property type="evidence" value="ECO:0007669"/>
    <property type="project" value="UniProtKB-UniRule"/>
</dbReference>
<feature type="domain" description="Topo IIA-type catalytic" evidence="9">
    <location>
        <begin position="47"/>
        <end position="512"/>
    </location>
</feature>
<evidence type="ECO:0000256" key="7">
    <source>
        <dbReference type="HAMAP-Rule" id="MF_00936"/>
    </source>
</evidence>
<dbReference type="GO" id="GO:0003677">
    <property type="term" value="F:DNA binding"/>
    <property type="evidence" value="ECO:0007669"/>
    <property type="project" value="UniProtKB-UniRule"/>
</dbReference>
<dbReference type="InterPro" id="IPR002205">
    <property type="entry name" value="Topo_IIA_dom_A"/>
</dbReference>
<dbReference type="GO" id="GO:0005524">
    <property type="term" value="F:ATP binding"/>
    <property type="evidence" value="ECO:0007669"/>
    <property type="project" value="InterPro"/>
</dbReference>
<dbReference type="Proteomes" id="UP000018700">
    <property type="component" value="Chromosome"/>
</dbReference>
<evidence type="ECO:0000256" key="3">
    <source>
        <dbReference type="ARBA" id="ARBA00023029"/>
    </source>
</evidence>
<name>V9TUX9_9PROT</name>
<evidence type="ECO:0000313" key="11">
    <source>
        <dbReference type="Proteomes" id="UP000018700"/>
    </source>
</evidence>
<dbReference type="InterPro" id="IPR013758">
    <property type="entry name" value="Topo_IIA_A/C_ab"/>
</dbReference>